<evidence type="ECO:0000256" key="4">
    <source>
        <dbReference type="PROSITE-ProRule" id="PRU00134"/>
    </source>
</evidence>
<dbReference type="OrthoDB" id="265717at2759"/>
<evidence type="ECO:0000256" key="1">
    <source>
        <dbReference type="ARBA" id="ARBA00022723"/>
    </source>
</evidence>
<keyword evidence="2 4" id="KW-0863">Zinc-finger</keyword>
<dbReference type="Proteomes" id="UP000077266">
    <property type="component" value="Unassembled WGS sequence"/>
</dbReference>
<dbReference type="SUPFAM" id="SSF144232">
    <property type="entry name" value="HIT/MYND zinc finger-like"/>
    <property type="match status" value="1"/>
</dbReference>
<dbReference type="Gene3D" id="6.10.140.2220">
    <property type="match status" value="1"/>
</dbReference>
<protein>
    <recommendedName>
        <fullName evidence="5">MYND-type domain-containing protein</fullName>
    </recommendedName>
</protein>
<sequence>MCTALRLPDLTRKPMLLKFFNSDDTLHLPLLVQAFDAAKHDDHGVAALMIIWARLCVDEGYRCHVFDDWLKFLVISHAIDWRRCDCCIVAGLHLVTIILSTFLEDLSWRIVDDVLPTLLETLAHTKDDNLVHELCLRIIDRLASAIYCDLKTEGSALEFMRTLVQHVPRMHYPAAVKVIMRSLIICTVALYTQKDSSIAHHDELLIDLFVGLLRFGYPRSRRLALRWLANSIKDMSDRPWRPGYFLSAQKRVGALPAPLRAQMEEYGWESCDSVRLARCIEGFCDAFTGFTIKRDLRSLALRLFCIITEDPRCVRFDDFFARRTGIGKRQPRHYGVDCDTWPEILDHCSLAVRDVSRRDLLAAIPEHILRSRTALDVSDVFTLTRAISARDRTKLADTARSIMRRSSCEPFLSYAIAMVTSKMLEKSRIRDFYDSDHAAYHHALAQNIMSGFYPLIINADGIALGDGGVWADVARSAFSLRDLCLEYLDAAPPDACERCSVLEVYIAIRLFIWGPDEPETLSDELKDTIEEWRVAVTLNEKLWGGYFRHEIGGLGELILDRLIPASKMWRQPLRRIFASDEQHDAEEDFEADFDPPGERTFSKAELLHWQRRVFAPLEGDPPLDWSEMPRKVLESFAHPKLRPFDVHECASCKIRTILVRRCGRCRAQWYCEPECQLKDWGEHKLTCVPYVRRRGGAFPTHNAS</sequence>
<evidence type="ECO:0000256" key="2">
    <source>
        <dbReference type="ARBA" id="ARBA00022771"/>
    </source>
</evidence>
<accession>A0A165PJM3</accession>
<keyword evidence="7" id="KW-1185">Reference proteome</keyword>
<dbReference type="SUPFAM" id="SSF48371">
    <property type="entry name" value="ARM repeat"/>
    <property type="match status" value="1"/>
</dbReference>
<keyword evidence="1" id="KW-0479">Metal-binding</keyword>
<dbReference type="PROSITE" id="PS50865">
    <property type="entry name" value="ZF_MYND_2"/>
    <property type="match status" value="1"/>
</dbReference>
<dbReference type="EMBL" id="KV425889">
    <property type="protein sequence ID" value="KZW02268.1"/>
    <property type="molecule type" value="Genomic_DNA"/>
</dbReference>
<evidence type="ECO:0000259" key="5">
    <source>
        <dbReference type="PROSITE" id="PS50865"/>
    </source>
</evidence>
<dbReference type="Pfam" id="PF01753">
    <property type="entry name" value="zf-MYND"/>
    <property type="match status" value="1"/>
</dbReference>
<organism evidence="6 7">
    <name type="scientific">Exidia glandulosa HHB12029</name>
    <dbReference type="NCBI Taxonomy" id="1314781"/>
    <lineage>
        <taxon>Eukaryota</taxon>
        <taxon>Fungi</taxon>
        <taxon>Dikarya</taxon>
        <taxon>Basidiomycota</taxon>
        <taxon>Agaricomycotina</taxon>
        <taxon>Agaricomycetes</taxon>
        <taxon>Auriculariales</taxon>
        <taxon>Exidiaceae</taxon>
        <taxon>Exidia</taxon>
    </lineage>
</organism>
<dbReference type="InterPro" id="IPR002893">
    <property type="entry name" value="Znf_MYND"/>
</dbReference>
<evidence type="ECO:0000313" key="7">
    <source>
        <dbReference type="Proteomes" id="UP000077266"/>
    </source>
</evidence>
<reference evidence="6 7" key="1">
    <citation type="journal article" date="2016" name="Mol. Biol. Evol.">
        <title>Comparative Genomics of Early-Diverging Mushroom-Forming Fungi Provides Insights into the Origins of Lignocellulose Decay Capabilities.</title>
        <authorList>
            <person name="Nagy L.G."/>
            <person name="Riley R."/>
            <person name="Tritt A."/>
            <person name="Adam C."/>
            <person name="Daum C."/>
            <person name="Floudas D."/>
            <person name="Sun H."/>
            <person name="Yadav J.S."/>
            <person name="Pangilinan J."/>
            <person name="Larsson K.H."/>
            <person name="Matsuura K."/>
            <person name="Barry K."/>
            <person name="Labutti K."/>
            <person name="Kuo R."/>
            <person name="Ohm R.A."/>
            <person name="Bhattacharya S.S."/>
            <person name="Shirouzu T."/>
            <person name="Yoshinaga Y."/>
            <person name="Martin F.M."/>
            <person name="Grigoriev I.V."/>
            <person name="Hibbett D.S."/>
        </authorList>
    </citation>
    <scope>NUCLEOTIDE SEQUENCE [LARGE SCALE GENOMIC DNA]</scope>
    <source>
        <strain evidence="6 7">HHB12029</strain>
    </source>
</reference>
<evidence type="ECO:0000313" key="6">
    <source>
        <dbReference type="EMBL" id="KZW02268.1"/>
    </source>
</evidence>
<dbReference type="AlphaFoldDB" id="A0A165PJM3"/>
<dbReference type="InterPro" id="IPR016024">
    <property type="entry name" value="ARM-type_fold"/>
</dbReference>
<proteinExistence type="predicted"/>
<dbReference type="GO" id="GO:0008270">
    <property type="term" value="F:zinc ion binding"/>
    <property type="evidence" value="ECO:0007669"/>
    <property type="project" value="UniProtKB-KW"/>
</dbReference>
<gene>
    <name evidence="6" type="ORF">EXIGLDRAFT_829463</name>
</gene>
<keyword evidence="3" id="KW-0862">Zinc</keyword>
<name>A0A165PJM3_EXIGL</name>
<feature type="domain" description="MYND-type" evidence="5">
    <location>
        <begin position="649"/>
        <end position="687"/>
    </location>
</feature>
<evidence type="ECO:0000256" key="3">
    <source>
        <dbReference type="ARBA" id="ARBA00022833"/>
    </source>
</evidence>
<dbReference type="InParanoid" id="A0A165PJM3"/>